<evidence type="ECO:0000313" key="3">
    <source>
        <dbReference type="Proteomes" id="UP001059597"/>
    </source>
</evidence>
<reference evidence="2" key="1">
    <citation type="submission" date="2022-06" db="EMBL/GenBank/DDBJ databases">
        <title>Complete genome sequence of Streptomyces nigrescens HEK616.</title>
        <authorList>
            <person name="Asamizu S."/>
            <person name="Onaka H."/>
        </authorList>
    </citation>
    <scope>NUCLEOTIDE SEQUENCE</scope>
    <source>
        <strain evidence="2">HEK616</strain>
    </source>
</reference>
<name>A0ABN6QP87_STRNI</name>
<keyword evidence="3" id="KW-1185">Reference proteome</keyword>
<sequence>MGGASASAVRAAPTTTATTATTCRSSTTPSAPGVGGENVDIKDGTTGAKISGNGFDGASVCPVTIAGDITVTGGRGAANPGVPVG</sequence>
<dbReference type="EMBL" id="AP026073">
    <property type="protein sequence ID" value="BDM68032.1"/>
    <property type="molecule type" value="Genomic_DNA"/>
</dbReference>
<organism evidence="2 3">
    <name type="scientific">Streptomyces nigrescens</name>
    <dbReference type="NCBI Taxonomy" id="1920"/>
    <lineage>
        <taxon>Bacteria</taxon>
        <taxon>Bacillati</taxon>
        <taxon>Actinomycetota</taxon>
        <taxon>Actinomycetes</taxon>
        <taxon>Kitasatosporales</taxon>
        <taxon>Streptomycetaceae</taxon>
        <taxon>Streptomyces</taxon>
    </lineage>
</organism>
<proteinExistence type="predicted"/>
<evidence type="ECO:0000313" key="2">
    <source>
        <dbReference type="EMBL" id="BDM68032.1"/>
    </source>
</evidence>
<feature type="compositionally biased region" description="Low complexity" evidence="1">
    <location>
        <begin position="1"/>
        <end position="32"/>
    </location>
</feature>
<gene>
    <name evidence="2" type="ORF">HEK616_15190</name>
</gene>
<evidence type="ECO:0000256" key="1">
    <source>
        <dbReference type="SAM" id="MobiDB-lite"/>
    </source>
</evidence>
<accession>A0ABN6QP87</accession>
<protein>
    <submittedName>
        <fullName evidence="2">Uncharacterized protein</fullName>
    </submittedName>
</protein>
<feature type="region of interest" description="Disordered" evidence="1">
    <location>
        <begin position="1"/>
        <end position="56"/>
    </location>
</feature>
<dbReference type="Proteomes" id="UP001059597">
    <property type="component" value="Chromosome"/>
</dbReference>